<dbReference type="Pfam" id="PF04116">
    <property type="entry name" value="FA_hydroxylase"/>
    <property type="match status" value="1"/>
</dbReference>
<keyword evidence="8" id="KW-0862">Zinc</keyword>
<dbReference type="GO" id="GO:0006633">
    <property type="term" value="P:fatty acid biosynthetic process"/>
    <property type="evidence" value="ECO:0007669"/>
    <property type="project" value="UniProtKB-KW"/>
</dbReference>
<reference evidence="17 18" key="1">
    <citation type="submission" date="2020-02" db="EMBL/GenBank/DDBJ databases">
        <title>Out from the shadows clarifying the taxonomy of the family Cryomorphaceae and related taxa by utilizing the GTDB taxonomic framework.</title>
        <authorList>
            <person name="Bowman J.P."/>
        </authorList>
    </citation>
    <scope>NUCLEOTIDE SEQUENCE [LARGE SCALE GENOMIC DNA]</scope>
    <source>
        <strain evidence="17 18">QSSC 1-22</strain>
    </source>
</reference>
<feature type="transmembrane region" description="Helical" evidence="15">
    <location>
        <begin position="109"/>
        <end position="130"/>
    </location>
</feature>
<keyword evidence="5" id="KW-0479">Metal-binding</keyword>
<feature type="transmembrane region" description="Helical" evidence="15">
    <location>
        <begin position="49"/>
        <end position="70"/>
    </location>
</feature>
<keyword evidence="18" id="KW-1185">Reference proteome</keyword>
<evidence type="ECO:0000259" key="16">
    <source>
        <dbReference type="Pfam" id="PF04116"/>
    </source>
</evidence>
<evidence type="ECO:0000313" key="18">
    <source>
        <dbReference type="Proteomes" id="UP000486602"/>
    </source>
</evidence>
<evidence type="ECO:0000256" key="13">
    <source>
        <dbReference type="ARBA" id="ARBA00023160"/>
    </source>
</evidence>
<comment type="subcellular location">
    <subcellularLocation>
        <location evidence="2">Endoplasmic reticulum membrane</location>
        <topology evidence="2">Multi-pass membrane protein</topology>
    </subcellularLocation>
</comment>
<keyword evidence="10" id="KW-0560">Oxidoreductase</keyword>
<evidence type="ECO:0000256" key="14">
    <source>
        <dbReference type="SAM" id="MobiDB-lite"/>
    </source>
</evidence>
<dbReference type="PANTHER" id="PTHR12863">
    <property type="entry name" value="FATTY ACID HYDROXYLASE"/>
    <property type="match status" value="1"/>
</dbReference>
<evidence type="ECO:0000256" key="6">
    <source>
        <dbReference type="ARBA" id="ARBA00022824"/>
    </source>
</evidence>
<evidence type="ECO:0000256" key="10">
    <source>
        <dbReference type="ARBA" id="ARBA00023002"/>
    </source>
</evidence>
<evidence type="ECO:0000256" key="2">
    <source>
        <dbReference type="ARBA" id="ARBA00004477"/>
    </source>
</evidence>
<evidence type="ECO:0000256" key="4">
    <source>
        <dbReference type="ARBA" id="ARBA00022692"/>
    </source>
</evidence>
<evidence type="ECO:0000256" key="1">
    <source>
        <dbReference type="ARBA" id="ARBA00001947"/>
    </source>
</evidence>
<evidence type="ECO:0000256" key="8">
    <source>
        <dbReference type="ARBA" id="ARBA00022833"/>
    </source>
</evidence>
<name>A0A7K3WSZ7_9FLAO</name>
<keyword evidence="6" id="KW-0256">Endoplasmic reticulum</keyword>
<dbReference type="GO" id="GO:0005506">
    <property type="term" value="F:iron ion binding"/>
    <property type="evidence" value="ECO:0007669"/>
    <property type="project" value="InterPro"/>
</dbReference>
<organism evidence="17 18">
    <name type="scientific">Cryomorpha ignava</name>
    <dbReference type="NCBI Taxonomy" id="101383"/>
    <lineage>
        <taxon>Bacteria</taxon>
        <taxon>Pseudomonadati</taxon>
        <taxon>Bacteroidota</taxon>
        <taxon>Flavobacteriia</taxon>
        <taxon>Flavobacteriales</taxon>
        <taxon>Cryomorphaceae</taxon>
        <taxon>Cryomorpha</taxon>
    </lineage>
</organism>
<dbReference type="Proteomes" id="UP000486602">
    <property type="component" value="Unassembled WGS sequence"/>
</dbReference>
<comment type="cofactor">
    <cofactor evidence="1">
        <name>Zn(2+)</name>
        <dbReference type="ChEBI" id="CHEBI:29105"/>
    </cofactor>
</comment>
<keyword evidence="13" id="KW-0275">Fatty acid biosynthesis</keyword>
<dbReference type="RefSeq" id="WP_163286214.1">
    <property type="nucleotide sequence ID" value="NZ_JAAGVY010000034.1"/>
</dbReference>
<evidence type="ECO:0000256" key="11">
    <source>
        <dbReference type="ARBA" id="ARBA00023098"/>
    </source>
</evidence>
<feature type="domain" description="Fatty acid hydroxylase" evidence="16">
    <location>
        <begin position="60"/>
        <end position="198"/>
    </location>
</feature>
<evidence type="ECO:0000256" key="7">
    <source>
        <dbReference type="ARBA" id="ARBA00022832"/>
    </source>
</evidence>
<dbReference type="InterPro" id="IPR014430">
    <property type="entry name" value="Scs7"/>
</dbReference>
<feature type="transmembrane region" description="Helical" evidence="15">
    <location>
        <begin position="136"/>
        <end position="156"/>
    </location>
</feature>
<dbReference type="GO" id="GO:0016020">
    <property type="term" value="C:membrane"/>
    <property type="evidence" value="ECO:0007669"/>
    <property type="project" value="InterPro"/>
</dbReference>
<dbReference type="InterPro" id="IPR006694">
    <property type="entry name" value="Fatty_acid_hydroxylase"/>
</dbReference>
<keyword evidence="7" id="KW-0276">Fatty acid metabolism</keyword>
<keyword evidence="11" id="KW-0443">Lipid metabolism</keyword>
<evidence type="ECO:0000313" key="17">
    <source>
        <dbReference type="EMBL" id="NEN24819.1"/>
    </source>
</evidence>
<dbReference type="PANTHER" id="PTHR12863:SF1">
    <property type="entry name" value="FATTY ACID 2-HYDROXYLASE"/>
    <property type="match status" value="1"/>
</dbReference>
<keyword evidence="4 15" id="KW-0812">Transmembrane</keyword>
<gene>
    <name evidence="17" type="ORF">G3O08_15055</name>
</gene>
<evidence type="ECO:0000256" key="15">
    <source>
        <dbReference type="SAM" id="Phobius"/>
    </source>
</evidence>
<feature type="region of interest" description="Disordered" evidence="14">
    <location>
        <begin position="205"/>
        <end position="230"/>
    </location>
</feature>
<keyword evidence="3" id="KW-0444">Lipid biosynthesis</keyword>
<dbReference type="EMBL" id="JAAGVY010000034">
    <property type="protein sequence ID" value="NEN24819.1"/>
    <property type="molecule type" value="Genomic_DNA"/>
</dbReference>
<keyword evidence="12 15" id="KW-0472">Membrane</keyword>
<dbReference type="GO" id="GO:0080132">
    <property type="term" value="F:fatty acid 2-hydroxylase activity"/>
    <property type="evidence" value="ECO:0007669"/>
    <property type="project" value="InterPro"/>
</dbReference>
<keyword evidence="9 15" id="KW-1133">Transmembrane helix</keyword>
<proteinExistence type="predicted"/>
<evidence type="ECO:0000256" key="12">
    <source>
        <dbReference type="ARBA" id="ARBA00023136"/>
    </source>
</evidence>
<evidence type="ECO:0000256" key="5">
    <source>
        <dbReference type="ARBA" id="ARBA00022723"/>
    </source>
</evidence>
<dbReference type="AlphaFoldDB" id="A0A7K3WSZ7"/>
<comment type="caution">
    <text evidence="17">The sequence shown here is derived from an EMBL/GenBank/DDBJ whole genome shotgun (WGS) entry which is preliminary data.</text>
</comment>
<sequence length="230" mass="26861">MQHKPKEQGTTALFKNRTLEKLARTHISIPLSIYFIGSAGLLYTNFSSGYTTILGGISVFFIGFLFWTWFEYFMHKRLFHMLPTNRFKERIQYLFHGVHHEFPRDKTRLAMPPAASILILTALFFTFKIIMDNYTFTFLPGFVMGYSAYLFVHYSIHAFKPPKNKLNVLWINHSIHHYKDDTVAFGVSSPLWDVIFRTMPKKTYQRPKKNNETRVETSSARANGSKEVVT</sequence>
<evidence type="ECO:0000256" key="9">
    <source>
        <dbReference type="ARBA" id="ARBA00022989"/>
    </source>
</evidence>
<evidence type="ECO:0000256" key="3">
    <source>
        <dbReference type="ARBA" id="ARBA00022516"/>
    </source>
</evidence>
<feature type="transmembrane region" description="Helical" evidence="15">
    <location>
        <begin position="21"/>
        <end position="43"/>
    </location>
</feature>
<protein>
    <submittedName>
        <fullName evidence="17">Fatty acid hydroxylase</fullName>
    </submittedName>
</protein>
<accession>A0A7K3WSZ7</accession>